<dbReference type="InterPro" id="IPR011688">
    <property type="entry name" value="PVL_Orf50"/>
</dbReference>
<evidence type="ECO:0000313" key="1">
    <source>
        <dbReference type="EMBL" id="AMM44618.1"/>
    </source>
</evidence>
<dbReference type="Pfam" id="PF07768">
    <property type="entry name" value="PVL_ORF50"/>
    <property type="match status" value="1"/>
</dbReference>
<dbReference type="EMBL" id="KU598975">
    <property type="protein sequence ID" value="AMM44618.1"/>
    <property type="molecule type" value="Genomic_DNA"/>
</dbReference>
<accession>A0A141VTS5</accession>
<dbReference type="RefSeq" id="YP_009302074.1">
    <property type="nucleotide sequence ID" value="NC_031241.1"/>
</dbReference>
<name>A0A141VTS5_9CAUD</name>
<reference evidence="1" key="1">
    <citation type="submission" date="2016-01" db="EMBL/GenBank/DDBJ databases">
        <title>A eukaryotic-like serine/threonine kinase protects bacteria against viruses.</title>
        <authorList>
            <person name="Depardieu F."/>
            <person name="Didier J.-P."/>
            <person name="Bernheim A."/>
            <person name="Sherlock A."/>
            <person name="Molina H."/>
            <person name="Duclos B."/>
            <person name="Bikard D."/>
        </authorList>
    </citation>
    <scope>NUCLEOTIDE SEQUENCE [LARGE SCALE GENOMIC DNA]</scope>
</reference>
<dbReference type="KEGG" id="vg:29122921"/>
<proteinExistence type="predicted"/>
<dbReference type="OrthoDB" id="15652at10239"/>
<protein>
    <recommendedName>
        <fullName evidence="3">Phage protein</fullName>
    </recommendedName>
</protein>
<evidence type="ECO:0008006" key="3">
    <source>
        <dbReference type="Google" id="ProtNLM"/>
    </source>
</evidence>
<evidence type="ECO:0000313" key="2">
    <source>
        <dbReference type="Proteomes" id="UP000202699"/>
    </source>
</evidence>
<sequence>MEIAKMRVKNKYFSITPDVAEKMKEADINSGILRQRLASGWKFEDAIEAPIGVRRSEWESLKPKENDIASYKERMEQRRLQELKRKKPHLFTVPQKHPRGKWCTHLMENDIFPRKVVRS</sequence>
<dbReference type="GeneID" id="29122921"/>
<dbReference type="Proteomes" id="UP000202699">
    <property type="component" value="Segment"/>
</dbReference>
<keyword evidence="2" id="KW-1185">Reference proteome</keyword>
<organism evidence="1 2">
    <name type="scientific">Staphylococcus phage CNPx</name>
    <dbReference type="NCBI Taxonomy" id="1792269"/>
    <lineage>
        <taxon>Viruses</taxon>
        <taxon>Duplodnaviria</taxon>
        <taxon>Heunggongvirae</taxon>
        <taxon>Uroviricota</taxon>
        <taxon>Caudoviricetes</taxon>
        <taxon>Rockefellervirus</taxon>
        <taxon>Rockefellervirus CNPx</taxon>
    </lineage>
</organism>